<evidence type="ECO:0000313" key="1">
    <source>
        <dbReference type="EMBL" id="KGK38425.1"/>
    </source>
</evidence>
<proteinExistence type="predicted"/>
<dbReference type="VEuPathDB" id="FungiDB:C5L36_0D03305"/>
<reference evidence="2" key="1">
    <citation type="journal article" date="2014" name="Microb. Cell Fact.">
        <title>Exploiting Issatchenkia orientalis SD108 for succinic acid production.</title>
        <authorList>
            <person name="Xiao H."/>
            <person name="Shao Z."/>
            <person name="Jiang Y."/>
            <person name="Dole S."/>
            <person name="Zhao H."/>
        </authorList>
    </citation>
    <scope>NUCLEOTIDE SEQUENCE [LARGE SCALE GENOMIC DNA]</scope>
    <source>
        <strain evidence="2">SD108</strain>
    </source>
</reference>
<evidence type="ECO:0000313" key="2">
    <source>
        <dbReference type="Proteomes" id="UP000029867"/>
    </source>
</evidence>
<dbReference type="Proteomes" id="UP000029867">
    <property type="component" value="Unassembled WGS sequence"/>
</dbReference>
<sequence length="434" mass="50709">MKPALNPLHVKFSLTGDAVPNLIKSRSKDYNKKAHRNSILENNRNDIRSQLMKFGARYTSVVKEAAHPKDTIVGIYEHPKIPKHGKGGEEKVPKSILLQDESLRCKKTKENYKSIQWKSEFATSNLSKTSLQAKINFDNIIKDWISTNWLDPKPLIQQKPCHILVHDKLLFQKISLFETVHELLMKRLVGLKIDDHVVKLSWNKEIAKAVSDKELLNHQLGRVLKDIIRSTYFPVAKVSDKYEKILNKITKDPNFIRLIISKLYKKVRYNDVIFDKLKNVENLNERNDITIIKDKELNLLPPNEYMGLLKHINEKTQDPLKSYGILKYKSTTNKLDDYENLKIMKNRLKTDSLHQNERFMFITNDRSTSLEYFRLLKLFNKTYASLGFKGCVIYIDSQHAQKYKESVGTTEYTGKELYYVIENFQDIYSIIEVL</sequence>
<accession>A0A099P0Q3</accession>
<organism evidence="1 2">
    <name type="scientific">Pichia kudriavzevii</name>
    <name type="common">Yeast</name>
    <name type="synonym">Issatchenkia orientalis</name>
    <dbReference type="NCBI Taxonomy" id="4909"/>
    <lineage>
        <taxon>Eukaryota</taxon>
        <taxon>Fungi</taxon>
        <taxon>Dikarya</taxon>
        <taxon>Ascomycota</taxon>
        <taxon>Saccharomycotina</taxon>
        <taxon>Pichiomycetes</taxon>
        <taxon>Pichiales</taxon>
        <taxon>Pichiaceae</taxon>
        <taxon>Pichia</taxon>
    </lineage>
</organism>
<name>A0A099P0Q3_PICKU</name>
<dbReference type="HOGENOM" id="CLU_631704_0_0_1"/>
<dbReference type="AlphaFoldDB" id="A0A099P0Q3"/>
<gene>
    <name evidence="1" type="ORF">JL09_g2428</name>
</gene>
<protein>
    <submittedName>
        <fullName evidence="1">Uncharacterized protein</fullName>
    </submittedName>
</protein>
<dbReference type="EMBL" id="JQFK01000020">
    <property type="protein sequence ID" value="KGK38425.1"/>
    <property type="molecule type" value="Genomic_DNA"/>
</dbReference>
<comment type="caution">
    <text evidence="1">The sequence shown here is derived from an EMBL/GenBank/DDBJ whole genome shotgun (WGS) entry which is preliminary data.</text>
</comment>